<dbReference type="InterPro" id="IPR017941">
    <property type="entry name" value="Rieske_2Fe-2S"/>
</dbReference>
<evidence type="ECO:0000256" key="2">
    <source>
        <dbReference type="ARBA" id="ARBA00022723"/>
    </source>
</evidence>
<evidence type="ECO:0000313" key="7">
    <source>
        <dbReference type="Proteomes" id="UP001202831"/>
    </source>
</evidence>
<dbReference type="Pfam" id="PF00355">
    <property type="entry name" value="Rieske"/>
    <property type="match status" value="1"/>
</dbReference>
<keyword evidence="1" id="KW-0001">2Fe-2S</keyword>
<comment type="caution">
    <text evidence="6">The sequence shown here is derived from an EMBL/GenBank/DDBJ whole genome shotgun (WGS) entry which is preliminary data.</text>
</comment>
<keyword evidence="3" id="KW-0408">Iron</keyword>
<gene>
    <name evidence="6" type="ORF">L2725_17295</name>
</gene>
<proteinExistence type="predicted"/>
<evidence type="ECO:0000256" key="3">
    <source>
        <dbReference type="ARBA" id="ARBA00023004"/>
    </source>
</evidence>
<evidence type="ECO:0000256" key="4">
    <source>
        <dbReference type="ARBA" id="ARBA00023014"/>
    </source>
</evidence>
<keyword evidence="4" id="KW-0411">Iron-sulfur</keyword>
<organism evidence="6 7">
    <name type="scientific">Shewanella corallii</name>
    <dbReference type="NCBI Taxonomy" id="560080"/>
    <lineage>
        <taxon>Bacteria</taxon>
        <taxon>Pseudomonadati</taxon>
        <taxon>Pseudomonadota</taxon>
        <taxon>Gammaproteobacteria</taxon>
        <taxon>Alteromonadales</taxon>
        <taxon>Shewanellaceae</taxon>
        <taxon>Shewanella</taxon>
    </lineage>
</organism>
<name>A0ABT0NAY5_9GAMM</name>
<dbReference type="InterPro" id="IPR036922">
    <property type="entry name" value="Rieske_2Fe-2S_sf"/>
</dbReference>
<accession>A0ABT0NAY5</accession>
<dbReference type="Gene3D" id="2.102.10.10">
    <property type="entry name" value="Rieske [2Fe-2S] iron-sulphur domain"/>
    <property type="match status" value="1"/>
</dbReference>
<dbReference type="RefSeq" id="WP_249250097.1">
    <property type="nucleotide sequence ID" value="NZ_JAKIKT010000007.1"/>
</dbReference>
<evidence type="ECO:0000259" key="5">
    <source>
        <dbReference type="PROSITE" id="PS51296"/>
    </source>
</evidence>
<dbReference type="PROSITE" id="PS51296">
    <property type="entry name" value="RIESKE"/>
    <property type="match status" value="1"/>
</dbReference>
<evidence type="ECO:0000313" key="6">
    <source>
        <dbReference type="EMBL" id="MCL2915512.1"/>
    </source>
</evidence>
<keyword evidence="2" id="KW-0479">Metal-binding</keyword>
<reference evidence="6 7" key="1">
    <citation type="submission" date="2022-01" db="EMBL/GenBank/DDBJ databases">
        <title>Whole genome-based taxonomy of the Shewanellaceae.</title>
        <authorList>
            <person name="Martin-Rodriguez A.J."/>
        </authorList>
    </citation>
    <scope>NUCLEOTIDE SEQUENCE [LARGE SCALE GENOMIC DNA]</scope>
    <source>
        <strain evidence="6 7">DSM 21332</strain>
    </source>
</reference>
<dbReference type="SUPFAM" id="SSF50022">
    <property type="entry name" value="ISP domain"/>
    <property type="match status" value="1"/>
</dbReference>
<keyword evidence="7" id="KW-1185">Reference proteome</keyword>
<protein>
    <submittedName>
        <fullName evidence="6">Rieske 2Fe-2S domain-containing protein</fullName>
    </submittedName>
</protein>
<dbReference type="EMBL" id="JAKIKT010000007">
    <property type="protein sequence ID" value="MCL2915512.1"/>
    <property type="molecule type" value="Genomic_DNA"/>
</dbReference>
<evidence type="ECO:0000256" key="1">
    <source>
        <dbReference type="ARBA" id="ARBA00022714"/>
    </source>
</evidence>
<feature type="domain" description="Rieske" evidence="5">
    <location>
        <begin position="8"/>
        <end position="103"/>
    </location>
</feature>
<dbReference type="Proteomes" id="UP001202831">
    <property type="component" value="Unassembled WGS sequence"/>
</dbReference>
<sequence>MNQSHVLRFLCDQDALAENTNRRFWLDKLPVLLCLHQGEFIAFVDQCPHQMKSLEGGVMRANKLYCPVHGASFELPHGRHLSPPACRGLLPMTVIKKDGKVFVEVKTE</sequence>